<dbReference type="EMBL" id="CM055737">
    <property type="protein sequence ID" value="KAJ8006338.1"/>
    <property type="molecule type" value="Genomic_DNA"/>
</dbReference>
<organism evidence="1 2">
    <name type="scientific">Dallia pectoralis</name>
    <name type="common">Alaska blackfish</name>
    <dbReference type="NCBI Taxonomy" id="75939"/>
    <lineage>
        <taxon>Eukaryota</taxon>
        <taxon>Metazoa</taxon>
        <taxon>Chordata</taxon>
        <taxon>Craniata</taxon>
        <taxon>Vertebrata</taxon>
        <taxon>Euteleostomi</taxon>
        <taxon>Actinopterygii</taxon>
        <taxon>Neopterygii</taxon>
        <taxon>Teleostei</taxon>
        <taxon>Protacanthopterygii</taxon>
        <taxon>Esociformes</taxon>
        <taxon>Umbridae</taxon>
        <taxon>Dallia</taxon>
    </lineage>
</organism>
<comment type="caution">
    <text evidence="1">The sequence shown here is derived from an EMBL/GenBank/DDBJ whole genome shotgun (WGS) entry which is preliminary data.</text>
</comment>
<evidence type="ECO:0000313" key="2">
    <source>
        <dbReference type="Proteomes" id="UP001157502"/>
    </source>
</evidence>
<accession>A0ACC2GSC1</accession>
<dbReference type="Proteomes" id="UP001157502">
    <property type="component" value="Chromosome 10"/>
</dbReference>
<name>A0ACC2GSC1_DALPE</name>
<proteinExistence type="predicted"/>
<gene>
    <name evidence="1" type="ORF">DPEC_G00134200</name>
</gene>
<evidence type="ECO:0000313" key="1">
    <source>
        <dbReference type="EMBL" id="KAJ8006338.1"/>
    </source>
</evidence>
<sequence>MNTDKQIENEDGQTVNDNETENNKEKAHRTGEQTEGEDDGQEKLFKEQEKYGKELTVEVEVEGTENVSMMEVLRAVKKECGEVLGCRVRGERKYELTMKDGKAKEKLMDGIRVKGALVHARDIVNNEMVVSFINLPVYLENGRILARLREWGVQAMSPIKRRVWPGTEIVDGTRFLKVKFTEEVRSLPYSTKFDTLRGVEYFRVIHDRQVRVCRLCIKPGHIFRDCPEFKCFKCGRKGHYARECVWMEREEEEEERDEEGEYVDGVCEEEKEQGEVFEDITEDEVEEDEMEQAGGGVDRGEDGGGGMEMELARAEGSKRGRGAEKKAEEKRTRWAAKQREEGDEEVKVGRGERREEEEEGTFQGQKRWFRD</sequence>
<reference evidence="1" key="1">
    <citation type="submission" date="2021-05" db="EMBL/GenBank/DDBJ databases">
        <authorList>
            <person name="Pan Q."/>
            <person name="Jouanno E."/>
            <person name="Zahm M."/>
            <person name="Klopp C."/>
            <person name="Cabau C."/>
            <person name="Louis A."/>
            <person name="Berthelot C."/>
            <person name="Parey E."/>
            <person name="Roest Crollius H."/>
            <person name="Montfort J."/>
            <person name="Robinson-Rechavi M."/>
            <person name="Bouchez O."/>
            <person name="Lampietro C."/>
            <person name="Lopez Roques C."/>
            <person name="Donnadieu C."/>
            <person name="Postlethwait J."/>
            <person name="Bobe J."/>
            <person name="Dillon D."/>
            <person name="Chandos A."/>
            <person name="von Hippel F."/>
            <person name="Guiguen Y."/>
        </authorList>
    </citation>
    <scope>NUCLEOTIDE SEQUENCE</scope>
    <source>
        <strain evidence="1">YG-Jan2019</strain>
    </source>
</reference>
<protein>
    <submittedName>
        <fullName evidence="1">Uncharacterized protein</fullName>
    </submittedName>
</protein>
<keyword evidence="2" id="KW-1185">Reference proteome</keyword>